<gene>
    <name evidence="3" type="ORF">DQQ10_04955</name>
</gene>
<name>A0A364YCN0_9BACT</name>
<dbReference type="InterPro" id="IPR051199">
    <property type="entry name" value="LPS_LOS_Heptosyltrfase"/>
</dbReference>
<dbReference type="GO" id="GO:0005829">
    <property type="term" value="C:cytosol"/>
    <property type="evidence" value="ECO:0007669"/>
    <property type="project" value="TreeGrafter"/>
</dbReference>
<proteinExistence type="predicted"/>
<dbReference type="GO" id="GO:0009244">
    <property type="term" value="P:lipopolysaccharide core region biosynthetic process"/>
    <property type="evidence" value="ECO:0007669"/>
    <property type="project" value="TreeGrafter"/>
</dbReference>
<dbReference type="InterPro" id="IPR002201">
    <property type="entry name" value="Glyco_trans_9"/>
</dbReference>
<evidence type="ECO:0000256" key="2">
    <source>
        <dbReference type="ARBA" id="ARBA00022679"/>
    </source>
</evidence>
<dbReference type="GO" id="GO:0008713">
    <property type="term" value="F:ADP-heptose-lipopolysaccharide heptosyltransferase activity"/>
    <property type="evidence" value="ECO:0007669"/>
    <property type="project" value="TreeGrafter"/>
</dbReference>
<keyword evidence="1" id="KW-0328">Glycosyltransferase</keyword>
<dbReference type="Pfam" id="PF01075">
    <property type="entry name" value="Glyco_transf_9"/>
    <property type="match status" value="1"/>
</dbReference>
<evidence type="ECO:0000313" key="4">
    <source>
        <dbReference type="Proteomes" id="UP000251889"/>
    </source>
</evidence>
<dbReference type="SUPFAM" id="SSF53756">
    <property type="entry name" value="UDP-Glycosyltransferase/glycogen phosphorylase"/>
    <property type="match status" value="1"/>
</dbReference>
<reference evidence="3 4" key="1">
    <citation type="submission" date="2018-06" db="EMBL/GenBank/DDBJ databases">
        <title>Chryseolinea flavus sp. nov., a member of the phylum Bacteroidetes isolated from soil.</title>
        <authorList>
            <person name="Li Y."/>
            <person name="Wang J."/>
        </authorList>
    </citation>
    <scope>NUCLEOTIDE SEQUENCE [LARGE SCALE GENOMIC DNA]</scope>
    <source>
        <strain evidence="3 4">SDU1-6</strain>
    </source>
</reference>
<comment type="caution">
    <text evidence="3">The sequence shown here is derived from an EMBL/GenBank/DDBJ whole genome shotgun (WGS) entry which is preliminary data.</text>
</comment>
<keyword evidence="2 3" id="KW-0808">Transferase</keyword>
<dbReference type="CDD" id="cd03789">
    <property type="entry name" value="GT9_LPS_heptosyltransferase"/>
    <property type="match status" value="1"/>
</dbReference>
<dbReference type="Proteomes" id="UP000251889">
    <property type="component" value="Unassembled WGS sequence"/>
</dbReference>
<evidence type="ECO:0000313" key="3">
    <source>
        <dbReference type="EMBL" id="RAW03438.1"/>
    </source>
</evidence>
<dbReference type="EMBL" id="QMFY01000001">
    <property type="protein sequence ID" value="RAW03438.1"/>
    <property type="molecule type" value="Genomic_DNA"/>
</dbReference>
<dbReference type="PANTHER" id="PTHR30160">
    <property type="entry name" value="TETRAACYLDISACCHARIDE 4'-KINASE-RELATED"/>
    <property type="match status" value="1"/>
</dbReference>
<protein>
    <submittedName>
        <fullName evidence="3">Glycosyl transferase</fullName>
    </submittedName>
</protein>
<accession>A0A364YCN0</accession>
<organism evidence="3 4">
    <name type="scientific">Pseudochryseolinea flava</name>
    <dbReference type="NCBI Taxonomy" id="2059302"/>
    <lineage>
        <taxon>Bacteria</taxon>
        <taxon>Pseudomonadati</taxon>
        <taxon>Bacteroidota</taxon>
        <taxon>Cytophagia</taxon>
        <taxon>Cytophagales</taxon>
        <taxon>Fulvivirgaceae</taxon>
        <taxon>Pseudochryseolinea</taxon>
    </lineage>
</organism>
<dbReference type="PANTHER" id="PTHR30160:SF22">
    <property type="entry name" value="LIPOPOLYSACCHARIDE CORE BIOSYNTHESIS PROTEIN"/>
    <property type="match status" value="1"/>
</dbReference>
<keyword evidence="4" id="KW-1185">Reference proteome</keyword>
<evidence type="ECO:0000256" key="1">
    <source>
        <dbReference type="ARBA" id="ARBA00022676"/>
    </source>
</evidence>
<dbReference type="AlphaFoldDB" id="A0A364YCN0"/>
<dbReference type="Gene3D" id="3.40.50.2000">
    <property type="entry name" value="Glycogen Phosphorylase B"/>
    <property type="match status" value="2"/>
</dbReference>
<sequence length="339" mass="38135">MGDVALLVPVVKSLTAAYPNVEVTVVTRPKFGPLFFDLERVNVFPADVDYTYTGILGLRDLFGKLLRKGPYDVVLDMHDHVRTIMLRSLFKIFGSRVVTFEKGRSEKKAFTRKENKITAPLTHTVERYRQAFEKAGYNFDITSPPYLALSESIQNASGWFGYKKSAENRKWIGVAPFAAHKTKIWPLENYPQLITEVIKGGPVKFFLFGGGDKEIKFFESLRQQFPEHCEVIAGQLKLRQEIALMQHLDLMICVDSSNMHMAALSNVPLLSIWGGTHPDVGFGPFGSSQQNVLQIPREELPCRPCSVYGKETCYIGDFPCLNRITPQIVSQKVLSLIAG</sequence>